<name>A0A7R8UHD5_HERIL</name>
<evidence type="ECO:0000313" key="2">
    <source>
        <dbReference type="Proteomes" id="UP000594454"/>
    </source>
</evidence>
<organism evidence="1 2">
    <name type="scientific">Hermetia illucens</name>
    <name type="common">Black soldier fly</name>
    <dbReference type="NCBI Taxonomy" id="343691"/>
    <lineage>
        <taxon>Eukaryota</taxon>
        <taxon>Metazoa</taxon>
        <taxon>Ecdysozoa</taxon>
        <taxon>Arthropoda</taxon>
        <taxon>Hexapoda</taxon>
        <taxon>Insecta</taxon>
        <taxon>Pterygota</taxon>
        <taxon>Neoptera</taxon>
        <taxon>Endopterygota</taxon>
        <taxon>Diptera</taxon>
        <taxon>Brachycera</taxon>
        <taxon>Stratiomyomorpha</taxon>
        <taxon>Stratiomyidae</taxon>
        <taxon>Hermetiinae</taxon>
        <taxon>Hermetia</taxon>
    </lineage>
</organism>
<dbReference type="EMBL" id="LR899010">
    <property type="protein sequence ID" value="CAD7080725.1"/>
    <property type="molecule type" value="Genomic_DNA"/>
</dbReference>
<keyword evidence="2" id="KW-1185">Reference proteome</keyword>
<dbReference type="InParanoid" id="A0A7R8UHD5"/>
<accession>A0A7R8UHD5</accession>
<gene>
    <name evidence="1" type="ORF">HERILL_LOCUS3866</name>
</gene>
<reference evidence="1 2" key="1">
    <citation type="submission" date="2020-11" db="EMBL/GenBank/DDBJ databases">
        <authorList>
            <person name="Wallbank WR R."/>
            <person name="Pardo Diaz C."/>
            <person name="Kozak K."/>
            <person name="Martin S."/>
            <person name="Jiggins C."/>
            <person name="Moest M."/>
            <person name="Warren A I."/>
            <person name="Generalovic N T."/>
            <person name="Byers J.R.P. K."/>
            <person name="Montejo-Kovacevich G."/>
            <person name="Yen C E."/>
        </authorList>
    </citation>
    <scope>NUCLEOTIDE SEQUENCE [LARGE SCALE GENOMIC DNA]</scope>
</reference>
<protein>
    <submittedName>
        <fullName evidence="1">Uncharacterized protein</fullName>
    </submittedName>
</protein>
<sequence>MYNFVAICNSNEISNNNNNRNKDTSATDSIPYPPSIDSRHITFGWPTPNTSSQQEVQEREAISNEATINISGRETDKQPLTYASLILISSVIEKLLFTLGTSIGRSLSTSIVNPHGRTANDRTLHISKTLNISILSTSELLLSTVIAAQNGSCRPQENSW</sequence>
<proteinExistence type="predicted"/>
<dbReference type="AlphaFoldDB" id="A0A7R8UHD5"/>
<dbReference type="Proteomes" id="UP000594454">
    <property type="component" value="Chromosome 2"/>
</dbReference>
<evidence type="ECO:0000313" key="1">
    <source>
        <dbReference type="EMBL" id="CAD7080725.1"/>
    </source>
</evidence>